<dbReference type="RefSeq" id="WP_089368165.1">
    <property type="nucleotide sequence ID" value="NZ_CP011036.1"/>
</dbReference>
<dbReference type="CDD" id="cd01949">
    <property type="entry name" value="GGDEF"/>
    <property type="match status" value="1"/>
</dbReference>
<protein>
    <recommendedName>
        <fullName evidence="2">diguanylate cyclase</fullName>
        <ecNumber evidence="2">2.7.7.65</ecNumber>
    </recommendedName>
</protein>
<comment type="cofactor">
    <cofactor evidence="1">
        <name>Mg(2+)</name>
        <dbReference type="ChEBI" id="CHEBI:18420"/>
    </cofactor>
</comment>
<evidence type="ECO:0000256" key="1">
    <source>
        <dbReference type="ARBA" id="ARBA00001946"/>
    </source>
</evidence>
<feature type="transmembrane region" description="Helical" evidence="4">
    <location>
        <begin position="184"/>
        <end position="206"/>
    </location>
</feature>
<dbReference type="KEGG" id="png:PNIG_a1701"/>
<dbReference type="Pfam" id="PF00990">
    <property type="entry name" value="GGDEF"/>
    <property type="match status" value="1"/>
</dbReference>
<evidence type="ECO:0000256" key="4">
    <source>
        <dbReference type="SAM" id="Phobius"/>
    </source>
</evidence>
<dbReference type="AlphaFoldDB" id="A0AAC9UHJ8"/>
<organism evidence="6 7">
    <name type="scientific">Pseudoalteromonas nigrifaciens</name>
    <dbReference type="NCBI Taxonomy" id="28109"/>
    <lineage>
        <taxon>Bacteria</taxon>
        <taxon>Pseudomonadati</taxon>
        <taxon>Pseudomonadota</taxon>
        <taxon>Gammaproteobacteria</taxon>
        <taxon>Alteromonadales</taxon>
        <taxon>Pseudoalteromonadaceae</taxon>
        <taxon>Pseudoalteromonas</taxon>
    </lineage>
</organism>
<feature type="domain" description="GGDEF" evidence="5">
    <location>
        <begin position="247"/>
        <end position="380"/>
    </location>
</feature>
<dbReference type="EMBL" id="CP011036">
    <property type="protein sequence ID" value="ASM53818.1"/>
    <property type="molecule type" value="Genomic_DNA"/>
</dbReference>
<dbReference type="InterPro" id="IPR029787">
    <property type="entry name" value="Nucleotide_cyclase"/>
</dbReference>
<dbReference type="PROSITE" id="PS50887">
    <property type="entry name" value="GGDEF"/>
    <property type="match status" value="1"/>
</dbReference>
<sequence>MLHLPTITSLSFIFNLLIGILFTSFYLHKKTTSFLLFGGACISFATAILLVSFKEELNLPCLTHYLANLFIILSPLLLVIGLNKFNNKAVINLTPLAYLYGLCALLLVFVYNHVLSQILTSFIVAILFLYGAFILLKTHCVAKLQQRLLIIGLVTHSLVMLGQVILLLLPFITSNNDDFKPQLHILLIAHLFITTLCALILPFIIFANSESKLINLANNDSLTQLLNRRGFFSTCKNIKANTADKNHTLALIMLDIDFFKRVNDKYGHDVGDQALKWIAQHISQLFMNIGITARIGGEEFAVLLNGYTLEQANTLAEQLSFNIRQQPFYCNDQSIPLSVSAGVSSTTINQLNLKELLLHADKHLYLAKETGRDKVVSQYDHTSSRKPTRPQYNT</sequence>
<dbReference type="EC" id="2.7.7.65" evidence="2"/>
<evidence type="ECO:0000259" key="5">
    <source>
        <dbReference type="PROSITE" id="PS50887"/>
    </source>
</evidence>
<comment type="catalytic activity">
    <reaction evidence="3">
        <text>2 GTP = 3',3'-c-di-GMP + 2 diphosphate</text>
        <dbReference type="Rhea" id="RHEA:24898"/>
        <dbReference type="ChEBI" id="CHEBI:33019"/>
        <dbReference type="ChEBI" id="CHEBI:37565"/>
        <dbReference type="ChEBI" id="CHEBI:58805"/>
        <dbReference type="EC" id="2.7.7.65"/>
    </reaction>
</comment>
<dbReference type="InterPro" id="IPR050469">
    <property type="entry name" value="Diguanylate_Cyclase"/>
</dbReference>
<name>A0AAC9UHJ8_9GAMM</name>
<dbReference type="GO" id="GO:0005886">
    <property type="term" value="C:plasma membrane"/>
    <property type="evidence" value="ECO:0007669"/>
    <property type="project" value="TreeGrafter"/>
</dbReference>
<keyword evidence="7" id="KW-1185">Reference proteome</keyword>
<keyword evidence="4" id="KW-0812">Transmembrane</keyword>
<dbReference type="Proteomes" id="UP000198329">
    <property type="component" value="Chromosome I"/>
</dbReference>
<dbReference type="GeneID" id="300941479"/>
<dbReference type="NCBIfam" id="TIGR00254">
    <property type="entry name" value="GGDEF"/>
    <property type="match status" value="1"/>
</dbReference>
<dbReference type="PANTHER" id="PTHR45138">
    <property type="entry name" value="REGULATORY COMPONENTS OF SENSORY TRANSDUCTION SYSTEM"/>
    <property type="match status" value="1"/>
</dbReference>
<reference evidence="6 7" key="1">
    <citation type="submission" date="2015-03" db="EMBL/GenBank/DDBJ databases">
        <authorList>
            <person name="Xie B.-B."/>
            <person name="Rong J.-C."/>
            <person name="Qin Q.-L."/>
            <person name="Zhang Y.-Z."/>
        </authorList>
    </citation>
    <scope>NUCLEOTIDE SEQUENCE [LARGE SCALE GENOMIC DNA]</scope>
    <source>
        <strain evidence="6 7">KMM 661</strain>
    </source>
</reference>
<evidence type="ECO:0000256" key="3">
    <source>
        <dbReference type="ARBA" id="ARBA00034247"/>
    </source>
</evidence>
<dbReference type="GO" id="GO:1902201">
    <property type="term" value="P:negative regulation of bacterial-type flagellum-dependent cell motility"/>
    <property type="evidence" value="ECO:0007669"/>
    <property type="project" value="TreeGrafter"/>
</dbReference>
<dbReference type="Gene3D" id="3.30.70.270">
    <property type="match status" value="1"/>
</dbReference>
<keyword evidence="4" id="KW-1133">Transmembrane helix</keyword>
<evidence type="ECO:0000313" key="6">
    <source>
        <dbReference type="EMBL" id="ASM53818.1"/>
    </source>
</evidence>
<gene>
    <name evidence="6" type="ORF">PNIG_a1701</name>
</gene>
<dbReference type="SMART" id="SM00267">
    <property type="entry name" value="GGDEF"/>
    <property type="match status" value="1"/>
</dbReference>
<feature type="transmembrane region" description="Helical" evidence="4">
    <location>
        <begin position="34"/>
        <end position="53"/>
    </location>
</feature>
<feature type="transmembrane region" description="Helical" evidence="4">
    <location>
        <begin position="89"/>
        <end position="111"/>
    </location>
</feature>
<feature type="transmembrane region" description="Helical" evidence="4">
    <location>
        <begin position="65"/>
        <end position="82"/>
    </location>
</feature>
<dbReference type="FunFam" id="3.30.70.270:FF:000001">
    <property type="entry name" value="Diguanylate cyclase domain protein"/>
    <property type="match status" value="1"/>
</dbReference>
<dbReference type="PANTHER" id="PTHR45138:SF9">
    <property type="entry name" value="DIGUANYLATE CYCLASE DGCM-RELATED"/>
    <property type="match status" value="1"/>
</dbReference>
<accession>A0AAC9UHJ8</accession>
<evidence type="ECO:0000256" key="2">
    <source>
        <dbReference type="ARBA" id="ARBA00012528"/>
    </source>
</evidence>
<feature type="transmembrane region" description="Helical" evidence="4">
    <location>
        <begin position="6"/>
        <end position="27"/>
    </location>
</feature>
<feature type="transmembrane region" description="Helical" evidence="4">
    <location>
        <begin position="117"/>
        <end position="136"/>
    </location>
</feature>
<evidence type="ECO:0000313" key="7">
    <source>
        <dbReference type="Proteomes" id="UP000198329"/>
    </source>
</evidence>
<dbReference type="InterPro" id="IPR000160">
    <property type="entry name" value="GGDEF_dom"/>
</dbReference>
<dbReference type="GO" id="GO:0043709">
    <property type="term" value="P:cell adhesion involved in single-species biofilm formation"/>
    <property type="evidence" value="ECO:0007669"/>
    <property type="project" value="TreeGrafter"/>
</dbReference>
<feature type="transmembrane region" description="Helical" evidence="4">
    <location>
        <begin position="148"/>
        <end position="172"/>
    </location>
</feature>
<proteinExistence type="predicted"/>
<dbReference type="InterPro" id="IPR043128">
    <property type="entry name" value="Rev_trsase/Diguanyl_cyclase"/>
</dbReference>
<dbReference type="GO" id="GO:0052621">
    <property type="term" value="F:diguanylate cyclase activity"/>
    <property type="evidence" value="ECO:0007669"/>
    <property type="project" value="UniProtKB-EC"/>
</dbReference>
<keyword evidence="4" id="KW-0472">Membrane</keyword>
<dbReference type="SUPFAM" id="SSF55073">
    <property type="entry name" value="Nucleotide cyclase"/>
    <property type="match status" value="1"/>
</dbReference>